<comment type="cofactor">
    <cofactor evidence="7">
        <name>Zn(2+)</name>
        <dbReference type="ChEBI" id="CHEBI:29105"/>
    </cofactor>
    <text evidence="7">Binds 1 zinc ion per subunit.</text>
</comment>
<keyword evidence="3 7" id="KW-0862">Zinc</keyword>
<dbReference type="AlphaFoldDB" id="A0A919CK21"/>
<dbReference type="GO" id="GO:0005829">
    <property type="term" value="C:cytosol"/>
    <property type="evidence" value="ECO:0007669"/>
    <property type="project" value="TreeGrafter"/>
</dbReference>
<keyword evidence="5" id="KW-0238">DNA-binding</keyword>
<dbReference type="InterPro" id="IPR002481">
    <property type="entry name" value="FUR"/>
</dbReference>
<dbReference type="Gene3D" id="3.30.1490.190">
    <property type="match status" value="1"/>
</dbReference>
<keyword evidence="9" id="KW-1185">Reference proteome</keyword>
<evidence type="ECO:0000256" key="3">
    <source>
        <dbReference type="ARBA" id="ARBA00022833"/>
    </source>
</evidence>
<keyword evidence="7" id="KW-0479">Metal-binding</keyword>
<dbReference type="GO" id="GO:0003700">
    <property type="term" value="F:DNA-binding transcription factor activity"/>
    <property type="evidence" value="ECO:0007669"/>
    <property type="project" value="InterPro"/>
</dbReference>
<evidence type="ECO:0000256" key="4">
    <source>
        <dbReference type="ARBA" id="ARBA00023015"/>
    </source>
</evidence>
<sequence length="156" mass="17427">MNSIQEVIASAEQHCVDRGVRLTTKRKQVLEGLVRSESALSAYELADYCSKTFGKTMAPMSVYRILDFLEEEHLAHKLNVANKYVACSHIVCDHEHGVPQFLICGRCHKVKEVVIPKAAMTAIKKTVNEADYTLLTPKLEINCLCETCSRDAATEN</sequence>
<evidence type="ECO:0000256" key="6">
    <source>
        <dbReference type="ARBA" id="ARBA00023163"/>
    </source>
</evidence>
<accession>A0A919CK21</accession>
<feature type="binding site" evidence="7">
    <location>
        <position position="148"/>
    </location>
    <ligand>
        <name>Zn(2+)</name>
        <dbReference type="ChEBI" id="CHEBI:29105"/>
    </ligand>
</feature>
<proteinExistence type="inferred from homology"/>
<name>A0A919CK21_9GAMM</name>
<evidence type="ECO:0000313" key="9">
    <source>
        <dbReference type="Proteomes" id="UP000644693"/>
    </source>
</evidence>
<keyword evidence="6" id="KW-0804">Transcription</keyword>
<comment type="similarity">
    <text evidence="1">Belongs to the Fur family.</text>
</comment>
<dbReference type="PANTHER" id="PTHR33202">
    <property type="entry name" value="ZINC UPTAKE REGULATION PROTEIN"/>
    <property type="match status" value="1"/>
</dbReference>
<feature type="binding site" evidence="7">
    <location>
        <position position="145"/>
    </location>
    <ligand>
        <name>Zn(2+)</name>
        <dbReference type="ChEBI" id="CHEBI:29105"/>
    </ligand>
</feature>
<feature type="binding site" evidence="7">
    <location>
        <position position="104"/>
    </location>
    <ligand>
        <name>Zn(2+)</name>
        <dbReference type="ChEBI" id="CHEBI:29105"/>
    </ligand>
</feature>
<dbReference type="SUPFAM" id="SSF46785">
    <property type="entry name" value="Winged helix' DNA-binding domain"/>
    <property type="match status" value="1"/>
</dbReference>
<dbReference type="GO" id="GO:1900376">
    <property type="term" value="P:regulation of secondary metabolite biosynthetic process"/>
    <property type="evidence" value="ECO:0007669"/>
    <property type="project" value="TreeGrafter"/>
</dbReference>
<organism evidence="8 9">
    <name type="scientific">Parahalioglobus pacificus</name>
    <dbReference type="NCBI Taxonomy" id="930806"/>
    <lineage>
        <taxon>Bacteria</taxon>
        <taxon>Pseudomonadati</taxon>
        <taxon>Pseudomonadota</taxon>
        <taxon>Gammaproteobacteria</taxon>
        <taxon>Cellvibrionales</taxon>
        <taxon>Halieaceae</taxon>
        <taxon>Parahalioglobus</taxon>
    </lineage>
</organism>
<dbReference type="GO" id="GO:0000976">
    <property type="term" value="F:transcription cis-regulatory region binding"/>
    <property type="evidence" value="ECO:0007669"/>
    <property type="project" value="TreeGrafter"/>
</dbReference>
<dbReference type="GO" id="GO:0045892">
    <property type="term" value="P:negative regulation of DNA-templated transcription"/>
    <property type="evidence" value="ECO:0007669"/>
    <property type="project" value="TreeGrafter"/>
</dbReference>
<keyword evidence="4" id="KW-0805">Transcription regulation</keyword>
<reference evidence="8" key="1">
    <citation type="journal article" date="2014" name="Int. J. Syst. Evol. Microbiol.">
        <title>Complete genome sequence of Corynebacterium casei LMG S-19264T (=DSM 44701T), isolated from a smear-ripened cheese.</title>
        <authorList>
            <consortium name="US DOE Joint Genome Institute (JGI-PGF)"/>
            <person name="Walter F."/>
            <person name="Albersmeier A."/>
            <person name="Kalinowski J."/>
            <person name="Ruckert C."/>
        </authorList>
    </citation>
    <scope>NUCLEOTIDE SEQUENCE</scope>
    <source>
        <strain evidence="8">KCTC 23430</strain>
    </source>
</reference>
<gene>
    <name evidence="8" type="ORF">GCM10007053_15730</name>
</gene>
<evidence type="ECO:0000256" key="1">
    <source>
        <dbReference type="ARBA" id="ARBA00007957"/>
    </source>
</evidence>
<dbReference type="PANTHER" id="PTHR33202:SF6">
    <property type="entry name" value="ZINC UPTAKE REGULATION PROTEIN"/>
    <property type="match status" value="1"/>
</dbReference>
<feature type="binding site" evidence="7">
    <location>
        <position position="107"/>
    </location>
    <ligand>
        <name>Zn(2+)</name>
        <dbReference type="ChEBI" id="CHEBI:29105"/>
    </ligand>
</feature>
<dbReference type="Proteomes" id="UP000644693">
    <property type="component" value="Unassembled WGS sequence"/>
</dbReference>
<dbReference type="GO" id="GO:0008270">
    <property type="term" value="F:zinc ion binding"/>
    <property type="evidence" value="ECO:0007669"/>
    <property type="project" value="TreeGrafter"/>
</dbReference>
<comment type="caution">
    <text evidence="8">The sequence shown here is derived from an EMBL/GenBank/DDBJ whole genome shotgun (WGS) entry which is preliminary data.</text>
</comment>
<dbReference type="InterPro" id="IPR036390">
    <property type="entry name" value="WH_DNA-bd_sf"/>
</dbReference>
<evidence type="ECO:0000256" key="2">
    <source>
        <dbReference type="ARBA" id="ARBA00022491"/>
    </source>
</evidence>
<evidence type="ECO:0000256" key="5">
    <source>
        <dbReference type="ARBA" id="ARBA00023125"/>
    </source>
</evidence>
<dbReference type="Gene3D" id="1.10.10.10">
    <property type="entry name" value="Winged helix-like DNA-binding domain superfamily/Winged helix DNA-binding domain"/>
    <property type="match status" value="1"/>
</dbReference>
<dbReference type="RefSeq" id="WP_189476897.1">
    <property type="nucleotide sequence ID" value="NZ_BMYM01000001.1"/>
</dbReference>
<dbReference type="InterPro" id="IPR043135">
    <property type="entry name" value="Fur_C"/>
</dbReference>
<keyword evidence="2" id="KW-0678">Repressor</keyword>
<evidence type="ECO:0000313" key="8">
    <source>
        <dbReference type="EMBL" id="GHD32044.1"/>
    </source>
</evidence>
<dbReference type="Pfam" id="PF01475">
    <property type="entry name" value="FUR"/>
    <property type="match status" value="1"/>
</dbReference>
<evidence type="ECO:0000256" key="7">
    <source>
        <dbReference type="PIRSR" id="PIRSR602481-1"/>
    </source>
</evidence>
<protein>
    <submittedName>
        <fullName evidence="8">Fur family transcriptional regulator</fullName>
    </submittedName>
</protein>
<dbReference type="InterPro" id="IPR036388">
    <property type="entry name" value="WH-like_DNA-bd_sf"/>
</dbReference>
<reference evidence="8" key="2">
    <citation type="submission" date="2020-09" db="EMBL/GenBank/DDBJ databases">
        <authorList>
            <person name="Sun Q."/>
            <person name="Kim S."/>
        </authorList>
    </citation>
    <scope>NUCLEOTIDE SEQUENCE</scope>
    <source>
        <strain evidence="8">KCTC 23430</strain>
    </source>
</reference>
<dbReference type="EMBL" id="BMYM01000001">
    <property type="protein sequence ID" value="GHD32044.1"/>
    <property type="molecule type" value="Genomic_DNA"/>
</dbReference>